<dbReference type="EC" id="1.13.12.-" evidence="6"/>
<keyword evidence="4 6" id="KW-0560">Oxidoreductase</keyword>
<reference evidence="6" key="1">
    <citation type="submission" date="2024-06" db="EMBL/GenBank/DDBJ databases">
        <title>Caulobacter inopinatus, sp. nov.</title>
        <authorList>
            <person name="Donachie S.P."/>
        </authorList>
    </citation>
    <scope>NUCLEOTIDE SEQUENCE</scope>
    <source>
        <strain evidence="6">73W</strain>
    </source>
</reference>
<keyword evidence="2" id="KW-0285">Flavoprotein</keyword>
<proteinExistence type="inferred from homology"/>
<comment type="similarity">
    <text evidence="1">Belongs to the nitronate monooxygenase family. NMO class I subfamily.</text>
</comment>
<organism evidence="6">
    <name type="scientific">Caulobacter sp. 73W</name>
    <dbReference type="NCBI Taxonomy" id="3161137"/>
    <lineage>
        <taxon>Bacteria</taxon>
        <taxon>Pseudomonadati</taxon>
        <taxon>Pseudomonadota</taxon>
        <taxon>Alphaproteobacteria</taxon>
        <taxon>Caulobacterales</taxon>
        <taxon>Caulobacteraceae</taxon>
        <taxon>Caulobacter</taxon>
    </lineage>
</organism>
<dbReference type="Gene3D" id="3.20.20.70">
    <property type="entry name" value="Aldolase class I"/>
    <property type="match status" value="1"/>
</dbReference>
<keyword evidence="5 6" id="KW-0503">Monooxygenase</keyword>
<dbReference type="InterPro" id="IPR013785">
    <property type="entry name" value="Aldolase_TIM"/>
</dbReference>
<evidence type="ECO:0000313" key="6">
    <source>
        <dbReference type="EMBL" id="XDO96178.1"/>
    </source>
</evidence>
<evidence type="ECO:0000256" key="3">
    <source>
        <dbReference type="ARBA" id="ARBA00022643"/>
    </source>
</evidence>
<sequence>MTPREKLQEGLRIPAIAAPMFLVSGPDMAIAACRAGIIGSFPANNARTLEMLDEWMTRIKAEIPADGPVWAVNIMVHPTYARLADELALVMKHQPPVVITALGSPAPIVQAVQSYGGIVLADVNSLKHARKAASIGVDGLVLVAAGAGGHTGQIAGFAFAPAVREFFDGIIVLGGGIGTGRAVKAATTLGADFAYLGTRLIACEESLADRAYKQMLIEATAEDIVCSAALTGAYANWLRPSLVAAGYDPDNMGDKAQMNLGAPEDTAAKRWRDVWSAGHGVGGVKAVEPMAAIVDGLAEQYAAA</sequence>
<evidence type="ECO:0000256" key="1">
    <source>
        <dbReference type="ARBA" id="ARBA00009881"/>
    </source>
</evidence>
<protein>
    <submittedName>
        <fullName evidence="6">Nitronate monooxygenase</fullName>
        <ecNumber evidence="6">1.13.12.-</ecNumber>
    </submittedName>
</protein>
<dbReference type="GO" id="GO:0018580">
    <property type="term" value="F:nitronate monooxygenase activity"/>
    <property type="evidence" value="ECO:0007669"/>
    <property type="project" value="InterPro"/>
</dbReference>
<evidence type="ECO:0000256" key="4">
    <source>
        <dbReference type="ARBA" id="ARBA00023002"/>
    </source>
</evidence>
<dbReference type="RefSeq" id="WP_369059032.1">
    <property type="nucleotide sequence ID" value="NZ_CP158375.1"/>
</dbReference>
<dbReference type="EMBL" id="CP158375">
    <property type="protein sequence ID" value="XDO96178.1"/>
    <property type="molecule type" value="Genomic_DNA"/>
</dbReference>
<dbReference type="PANTHER" id="PTHR42747:SF4">
    <property type="entry name" value="BLR1330 PROTEIN"/>
    <property type="match status" value="1"/>
</dbReference>
<keyword evidence="3" id="KW-0288">FMN</keyword>
<accession>A0AB39KR86</accession>
<dbReference type="CDD" id="cd04730">
    <property type="entry name" value="NPD_like"/>
    <property type="match status" value="1"/>
</dbReference>
<evidence type="ECO:0000256" key="2">
    <source>
        <dbReference type="ARBA" id="ARBA00022630"/>
    </source>
</evidence>
<evidence type="ECO:0000256" key="5">
    <source>
        <dbReference type="ARBA" id="ARBA00023033"/>
    </source>
</evidence>
<dbReference type="AlphaFoldDB" id="A0AB39KR86"/>
<name>A0AB39KR86_9CAUL</name>
<dbReference type="PANTHER" id="PTHR42747">
    <property type="entry name" value="NITRONATE MONOOXYGENASE-RELATED"/>
    <property type="match status" value="1"/>
</dbReference>
<dbReference type="SUPFAM" id="SSF51412">
    <property type="entry name" value="Inosine monophosphate dehydrogenase (IMPDH)"/>
    <property type="match status" value="1"/>
</dbReference>
<dbReference type="InterPro" id="IPR004136">
    <property type="entry name" value="NMO"/>
</dbReference>
<gene>
    <name evidence="6" type="ORF">ABOZ73_15545</name>
</gene>
<dbReference type="Pfam" id="PF03060">
    <property type="entry name" value="NMO"/>
    <property type="match status" value="1"/>
</dbReference>